<proteinExistence type="predicted"/>
<feature type="compositionally biased region" description="Polar residues" evidence="1">
    <location>
        <begin position="16"/>
        <end position="29"/>
    </location>
</feature>
<feature type="compositionally biased region" description="Low complexity" evidence="1">
    <location>
        <begin position="237"/>
        <end position="247"/>
    </location>
</feature>
<feature type="compositionally biased region" description="Basic residues" evidence="1">
    <location>
        <begin position="446"/>
        <end position="462"/>
    </location>
</feature>
<keyword evidence="4" id="KW-1185">Reference proteome</keyword>
<feature type="region of interest" description="Disordered" evidence="1">
    <location>
        <begin position="237"/>
        <end position="256"/>
    </location>
</feature>
<feature type="compositionally biased region" description="Polar residues" evidence="1">
    <location>
        <begin position="372"/>
        <end position="387"/>
    </location>
</feature>
<feature type="domain" description="SANTA" evidence="2">
    <location>
        <begin position="107"/>
        <end position="194"/>
    </location>
</feature>
<gene>
    <name evidence="3" type="ORF">DL89DRAFT_265869</name>
</gene>
<dbReference type="EMBL" id="MCFD01000003">
    <property type="protein sequence ID" value="ORX72267.1"/>
    <property type="molecule type" value="Genomic_DNA"/>
</dbReference>
<feature type="compositionally biased region" description="Basic and acidic residues" evidence="1">
    <location>
        <begin position="391"/>
        <end position="402"/>
    </location>
</feature>
<dbReference type="OrthoDB" id="118550at2759"/>
<feature type="compositionally biased region" description="Polar residues" evidence="1">
    <location>
        <begin position="407"/>
        <end position="421"/>
    </location>
</feature>
<feature type="region of interest" description="Disordered" evidence="1">
    <location>
        <begin position="1"/>
        <end position="49"/>
    </location>
</feature>
<feature type="compositionally biased region" description="Acidic residues" evidence="1">
    <location>
        <begin position="301"/>
        <end position="310"/>
    </location>
</feature>
<organism evidence="3 4">
    <name type="scientific">Linderina pennispora</name>
    <dbReference type="NCBI Taxonomy" id="61395"/>
    <lineage>
        <taxon>Eukaryota</taxon>
        <taxon>Fungi</taxon>
        <taxon>Fungi incertae sedis</taxon>
        <taxon>Zoopagomycota</taxon>
        <taxon>Kickxellomycotina</taxon>
        <taxon>Kickxellomycetes</taxon>
        <taxon>Kickxellales</taxon>
        <taxon>Kickxellaceae</taxon>
        <taxon>Linderina</taxon>
    </lineage>
</organism>
<feature type="compositionally biased region" description="Polar residues" evidence="1">
    <location>
        <begin position="486"/>
        <end position="507"/>
    </location>
</feature>
<dbReference type="Proteomes" id="UP000193922">
    <property type="component" value="Unassembled WGS sequence"/>
</dbReference>
<accession>A0A1Y1WFK2</accession>
<feature type="region of interest" description="Disordered" evidence="1">
    <location>
        <begin position="278"/>
        <end position="531"/>
    </location>
</feature>
<evidence type="ECO:0000259" key="2">
    <source>
        <dbReference type="Pfam" id="PF09133"/>
    </source>
</evidence>
<reference evidence="3 4" key="1">
    <citation type="submission" date="2016-07" db="EMBL/GenBank/DDBJ databases">
        <title>Pervasive Adenine N6-methylation of Active Genes in Fungi.</title>
        <authorList>
            <consortium name="DOE Joint Genome Institute"/>
            <person name="Mondo S.J."/>
            <person name="Dannebaum R.O."/>
            <person name="Kuo R.C."/>
            <person name="Labutti K."/>
            <person name="Haridas S."/>
            <person name="Kuo A."/>
            <person name="Salamov A."/>
            <person name="Ahrendt S.R."/>
            <person name="Lipzen A."/>
            <person name="Sullivan W."/>
            <person name="Andreopoulos W.B."/>
            <person name="Clum A."/>
            <person name="Lindquist E."/>
            <person name="Daum C."/>
            <person name="Ramamoorthy G.K."/>
            <person name="Gryganskyi A."/>
            <person name="Culley D."/>
            <person name="Magnuson J.K."/>
            <person name="James T.Y."/>
            <person name="O'Malley M.A."/>
            <person name="Stajich J.E."/>
            <person name="Spatafora J.W."/>
            <person name="Visel A."/>
            <person name="Grigoriev I.V."/>
        </authorList>
    </citation>
    <scope>NUCLEOTIDE SEQUENCE [LARGE SCALE GENOMIC DNA]</scope>
    <source>
        <strain evidence="3 4">ATCC 12442</strain>
    </source>
</reference>
<dbReference type="Pfam" id="PF09133">
    <property type="entry name" value="SANTA"/>
    <property type="match status" value="1"/>
</dbReference>
<dbReference type="RefSeq" id="XP_040745691.1">
    <property type="nucleotide sequence ID" value="XM_040886865.1"/>
</dbReference>
<evidence type="ECO:0000313" key="4">
    <source>
        <dbReference type="Proteomes" id="UP000193922"/>
    </source>
</evidence>
<evidence type="ECO:0000256" key="1">
    <source>
        <dbReference type="SAM" id="MobiDB-lite"/>
    </source>
</evidence>
<dbReference type="GeneID" id="63803513"/>
<name>A0A1Y1WFK2_9FUNG</name>
<protein>
    <recommendedName>
        <fullName evidence="2">SANTA domain-containing protein</fullName>
    </recommendedName>
</protein>
<dbReference type="InterPro" id="IPR015216">
    <property type="entry name" value="SANTA"/>
</dbReference>
<evidence type="ECO:0000313" key="3">
    <source>
        <dbReference type="EMBL" id="ORX72267.1"/>
    </source>
</evidence>
<comment type="caution">
    <text evidence="3">The sequence shown here is derived from an EMBL/GenBank/DDBJ whole genome shotgun (WGS) entry which is preliminary data.</text>
</comment>
<dbReference type="AlphaFoldDB" id="A0A1Y1WFK2"/>
<sequence>MRDQGVFRTPYPQHLAQPNTTPSSRQPTARTGGIPRYAPSLGGMSPRPPVFSPYPRRFQPVEYPTSLRPLRLYNAQTPVPHMQMPRSLRPILPMSPRIALPGASTVIELREWFVFIDVYKHTVLVGGLTTKETGETMIRYSSDIRRVFSAQRVLSSKGREYSLAGPISVEGARRRGLPDEIIQEFADGFPVNWRIVVSDYIRVLLASEQGYYGYDAPIDARSPSNGAARQFFMADQSLSPSSGSLSSEFRRLNTEKPTAPIRRAAALLDTNCSSRASSVVSNMHHQNAGVEEQSLMRTNDGEEADTEGSDDDRGSGGVGSGSTMVASPEPGVQRVSTPVPLDPLKLGANSDPDADPDAERGAKDASDDENNFWISINPQQAPAANSDSDAEDNHGHFSDDFVKTPPRRQQATAALHLSQTKAARLTEIGGDSACEEPHIRSPTTRSKTRTPVRSSAQRRSRRTQSTSKPATPRAKKQRLAEEMVTPQKNPSTKSPSGQRSADSSVTRSGRRVRKPQEWWANAQDHLHDDADDNTHEIKYKWGTGVPMIVKKGKRIRLSDYFLNQQEDDRASSD</sequence>